<dbReference type="GO" id="GO:0003677">
    <property type="term" value="F:DNA binding"/>
    <property type="evidence" value="ECO:0007669"/>
    <property type="project" value="InterPro"/>
</dbReference>
<dbReference type="Pfam" id="PF01381">
    <property type="entry name" value="HTH_3"/>
    <property type="match status" value="1"/>
</dbReference>
<feature type="domain" description="HTH cro/C1-type" evidence="2">
    <location>
        <begin position="13"/>
        <end position="69"/>
    </location>
</feature>
<evidence type="ECO:0000313" key="4">
    <source>
        <dbReference type="Proteomes" id="UP000757435"/>
    </source>
</evidence>
<dbReference type="SUPFAM" id="SSF47413">
    <property type="entry name" value="lambda repressor-like DNA-binding domains"/>
    <property type="match status" value="1"/>
</dbReference>
<comment type="caution">
    <text evidence="3">The sequence shown here is derived from an EMBL/GenBank/DDBJ whole genome shotgun (WGS) entry which is preliminary data.</text>
</comment>
<protein>
    <submittedName>
        <fullName evidence="3">Helix-turn-helix transcriptional regulator</fullName>
    </submittedName>
</protein>
<dbReference type="SMART" id="SM00530">
    <property type="entry name" value="HTH_XRE"/>
    <property type="match status" value="1"/>
</dbReference>
<dbReference type="AlphaFoldDB" id="A0A951Q9N8"/>
<dbReference type="PROSITE" id="PS50943">
    <property type="entry name" value="HTH_CROC1"/>
    <property type="match status" value="1"/>
</dbReference>
<feature type="region of interest" description="Disordered" evidence="1">
    <location>
        <begin position="1"/>
        <end position="20"/>
    </location>
</feature>
<evidence type="ECO:0000313" key="3">
    <source>
        <dbReference type="EMBL" id="MBW4657795.1"/>
    </source>
</evidence>
<dbReference type="InterPro" id="IPR010982">
    <property type="entry name" value="Lambda_DNA-bd_dom_sf"/>
</dbReference>
<dbReference type="Proteomes" id="UP000757435">
    <property type="component" value="Unassembled WGS sequence"/>
</dbReference>
<dbReference type="InterPro" id="IPR001387">
    <property type="entry name" value="Cro/C1-type_HTH"/>
</dbReference>
<reference evidence="3" key="2">
    <citation type="journal article" date="2022" name="Microbiol. Resour. Announc.">
        <title>Metagenome Sequencing to Explore Phylogenomics of Terrestrial Cyanobacteria.</title>
        <authorList>
            <person name="Ward R.D."/>
            <person name="Stajich J.E."/>
            <person name="Johansen J.R."/>
            <person name="Huntemann M."/>
            <person name="Clum A."/>
            <person name="Foster B."/>
            <person name="Foster B."/>
            <person name="Roux S."/>
            <person name="Palaniappan K."/>
            <person name="Varghese N."/>
            <person name="Mukherjee S."/>
            <person name="Reddy T.B.K."/>
            <person name="Daum C."/>
            <person name="Copeland A."/>
            <person name="Chen I.A."/>
            <person name="Ivanova N.N."/>
            <person name="Kyrpides N.C."/>
            <person name="Shapiro N."/>
            <person name="Eloe-Fadrosh E.A."/>
            <person name="Pietrasiak N."/>
        </authorList>
    </citation>
    <scope>NUCLEOTIDE SEQUENCE</scope>
    <source>
        <strain evidence="3">UHER 2000/2452</strain>
    </source>
</reference>
<gene>
    <name evidence="3" type="ORF">KME15_03910</name>
</gene>
<sequence>MTKEPQQDKESPLRKRREELGLTQREIAAALDKTVQTISNWETGLYEPKMTPREVKRLCRLMGWTLEEMPDEFAAPKE</sequence>
<evidence type="ECO:0000259" key="2">
    <source>
        <dbReference type="PROSITE" id="PS50943"/>
    </source>
</evidence>
<evidence type="ECO:0000256" key="1">
    <source>
        <dbReference type="SAM" id="MobiDB-lite"/>
    </source>
</evidence>
<dbReference type="CDD" id="cd00093">
    <property type="entry name" value="HTH_XRE"/>
    <property type="match status" value="1"/>
</dbReference>
<reference evidence="3" key="1">
    <citation type="submission" date="2021-05" db="EMBL/GenBank/DDBJ databases">
        <authorList>
            <person name="Pietrasiak N."/>
            <person name="Ward R."/>
            <person name="Stajich J.E."/>
            <person name="Kurbessoian T."/>
        </authorList>
    </citation>
    <scope>NUCLEOTIDE SEQUENCE</scope>
    <source>
        <strain evidence="3">UHER 2000/2452</strain>
    </source>
</reference>
<dbReference type="EMBL" id="JAHHHD010000003">
    <property type="protein sequence ID" value="MBW4657795.1"/>
    <property type="molecule type" value="Genomic_DNA"/>
</dbReference>
<name>A0A951Q9N8_9CYAN</name>
<organism evidence="3 4">
    <name type="scientific">Drouetiella hepatica Uher 2000/2452</name>
    <dbReference type="NCBI Taxonomy" id="904376"/>
    <lineage>
        <taxon>Bacteria</taxon>
        <taxon>Bacillati</taxon>
        <taxon>Cyanobacteriota</taxon>
        <taxon>Cyanophyceae</taxon>
        <taxon>Oculatellales</taxon>
        <taxon>Oculatellaceae</taxon>
        <taxon>Drouetiella</taxon>
    </lineage>
</organism>
<accession>A0A951Q9N8</accession>
<proteinExistence type="predicted"/>
<dbReference type="Gene3D" id="1.10.260.40">
    <property type="entry name" value="lambda repressor-like DNA-binding domains"/>
    <property type="match status" value="1"/>
</dbReference>